<reference evidence="2" key="1">
    <citation type="journal article" date="2019" name="Int. J. Syst. Evol. Microbiol.">
        <title>The Global Catalogue of Microorganisms (GCM) 10K type strain sequencing project: providing services to taxonomists for standard genome sequencing and annotation.</title>
        <authorList>
            <consortium name="The Broad Institute Genomics Platform"/>
            <consortium name="The Broad Institute Genome Sequencing Center for Infectious Disease"/>
            <person name="Wu L."/>
            <person name="Ma J."/>
        </authorList>
    </citation>
    <scope>NUCLEOTIDE SEQUENCE [LARGE SCALE GENOMIC DNA]</scope>
    <source>
        <strain evidence="2">CCUG 55250</strain>
    </source>
</reference>
<proteinExistence type="predicted"/>
<sequence>MRFFIRTPFYVGILLLLSTSCTRREEDCGCDGSTNRTIENLPARYAGDGAFMIADTNGGFFSVSACAVDPAWEVSYDEKNWNYTLSGDVKKRCLGPHPELVLPAPGGPIRITSIKKNN</sequence>
<protein>
    <submittedName>
        <fullName evidence="1">Uncharacterized protein</fullName>
    </submittedName>
</protein>
<evidence type="ECO:0000313" key="1">
    <source>
        <dbReference type="EMBL" id="MFC5408296.1"/>
    </source>
</evidence>
<dbReference type="RefSeq" id="WP_379841030.1">
    <property type="nucleotide sequence ID" value="NZ_JBHSMA010000001.1"/>
</dbReference>
<gene>
    <name evidence="1" type="ORF">ACFPMF_03175</name>
</gene>
<keyword evidence="2" id="KW-1185">Reference proteome</keyword>
<evidence type="ECO:0000313" key="2">
    <source>
        <dbReference type="Proteomes" id="UP001596106"/>
    </source>
</evidence>
<comment type="caution">
    <text evidence="1">The sequence shown here is derived from an EMBL/GenBank/DDBJ whole genome shotgun (WGS) entry which is preliminary data.</text>
</comment>
<organism evidence="1 2">
    <name type="scientific">Larkinella bovis</name>
    <dbReference type="NCBI Taxonomy" id="683041"/>
    <lineage>
        <taxon>Bacteria</taxon>
        <taxon>Pseudomonadati</taxon>
        <taxon>Bacteroidota</taxon>
        <taxon>Cytophagia</taxon>
        <taxon>Cytophagales</taxon>
        <taxon>Spirosomataceae</taxon>
        <taxon>Larkinella</taxon>
    </lineage>
</organism>
<dbReference type="EMBL" id="JBHSMA010000001">
    <property type="protein sequence ID" value="MFC5408296.1"/>
    <property type="molecule type" value="Genomic_DNA"/>
</dbReference>
<accession>A0ABW0I440</accession>
<name>A0ABW0I440_9BACT</name>
<dbReference type="Proteomes" id="UP001596106">
    <property type="component" value="Unassembled WGS sequence"/>
</dbReference>
<dbReference type="PROSITE" id="PS51257">
    <property type="entry name" value="PROKAR_LIPOPROTEIN"/>
    <property type="match status" value="1"/>
</dbReference>